<protein>
    <submittedName>
        <fullName evidence="2">Uncharacterized protein</fullName>
    </submittedName>
</protein>
<keyword evidence="3" id="KW-1185">Reference proteome</keyword>
<dbReference type="AlphaFoldDB" id="A0A1H7JAQ4"/>
<dbReference type="EMBL" id="FNZN01000002">
    <property type="protein sequence ID" value="SEK71729.1"/>
    <property type="molecule type" value="Genomic_DNA"/>
</dbReference>
<name>A0A1H7JAQ4_9FLAO</name>
<proteinExistence type="predicted"/>
<dbReference type="Proteomes" id="UP000198990">
    <property type="component" value="Unassembled WGS sequence"/>
</dbReference>
<dbReference type="RefSeq" id="WP_143057775.1">
    <property type="nucleotide sequence ID" value="NZ_FNZN01000002.1"/>
</dbReference>
<sequence length="59" mass="6826">MTNKLKSLIYLACFICASVVYHQNTNTEVQKEIVTNSYEQDADIIINPYKNLESRNQTN</sequence>
<accession>A0A1H7JAQ4</accession>
<feature type="chain" id="PRO_5011794598" evidence="1">
    <location>
        <begin position="23"/>
        <end position="59"/>
    </location>
</feature>
<evidence type="ECO:0000256" key="1">
    <source>
        <dbReference type="SAM" id="SignalP"/>
    </source>
</evidence>
<evidence type="ECO:0000313" key="2">
    <source>
        <dbReference type="EMBL" id="SEK71729.1"/>
    </source>
</evidence>
<organism evidence="2 3">
    <name type="scientific">Maribacter orientalis</name>
    <dbReference type="NCBI Taxonomy" id="228957"/>
    <lineage>
        <taxon>Bacteria</taxon>
        <taxon>Pseudomonadati</taxon>
        <taxon>Bacteroidota</taxon>
        <taxon>Flavobacteriia</taxon>
        <taxon>Flavobacteriales</taxon>
        <taxon>Flavobacteriaceae</taxon>
        <taxon>Maribacter</taxon>
    </lineage>
</organism>
<gene>
    <name evidence="2" type="ORF">SAMN04488008_10221</name>
</gene>
<keyword evidence="1" id="KW-0732">Signal</keyword>
<dbReference type="STRING" id="228957.SAMN04488008_10221"/>
<dbReference type="OrthoDB" id="1451712at2"/>
<feature type="signal peptide" evidence="1">
    <location>
        <begin position="1"/>
        <end position="22"/>
    </location>
</feature>
<reference evidence="3" key="1">
    <citation type="submission" date="2016-10" db="EMBL/GenBank/DDBJ databases">
        <authorList>
            <person name="Varghese N."/>
            <person name="Submissions S."/>
        </authorList>
    </citation>
    <scope>NUCLEOTIDE SEQUENCE [LARGE SCALE GENOMIC DNA]</scope>
    <source>
        <strain evidence="3">DSM 16471</strain>
    </source>
</reference>
<evidence type="ECO:0000313" key="3">
    <source>
        <dbReference type="Proteomes" id="UP000198990"/>
    </source>
</evidence>